<reference evidence="1" key="1">
    <citation type="submission" date="2007-07" db="EMBL/GenBank/DDBJ databases">
        <title>PCAP assembly of the Caenorhabditis remanei genome.</title>
        <authorList>
            <consortium name="The Caenorhabditis remanei Sequencing Consortium"/>
            <person name="Wilson R.K."/>
        </authorList>
    </citation>
    <scope>NUCLEOTIDE SEQUENCE [LARGE SCALE GENOMIC DNA]</scope>
    <source>
        <strain evidence="1">PB4641</strain>
    </source>
</reference>
<dbReference type="EMBL" id="DS268463">
    <property type="protein sequence ID" value="EFP06495.1"/>
    <property type="molecule type" value="Genomic_DNA"/>
</dbReference>
<accession>E3MPG1</accession>
<evidence type="ECO:0000313" key="2">
    <source>
        <dbReference type="Proteomes" id="UP000008281"/>
    </source>
</evidence>
<sequence length="211" mass="24385">MICCFRLLNSRRRRNVSTRTIKFLQEDGCSQIQRIGSKIVRCRCQGGETEELRQEMNFGYNDEGIPDGKFVVTEELTLEEAANNNVVSVIKMARRFEYRKPSILPNFLVRNDVLLNEPSTIQCYNDFVLKSESPTEWESPRTQSDFYGIINFIGCNAGSFEHLEQFINDDRSTAKIRTLFITQAAISKEFREKITSLGRKDEVGFDKEELV</sequence>
<dbReference type="HOGENOM" id="CLU_1305892_0_0_1"/>
<dbReference type="Proteomes" id="UP000008281">
    <property type="component" value="Unassembled WGS sequence"/>
</dbReference>
<keyword evidence="2" id="KW-1185">Reference proteome</keyword>
<dbReference type="InParanoid" id="E3MPG1"/>
<gene>
    <name evidence="1" type="ORF">CRE_08331</name>
</gene>
<protein>
    <submittedName>
        <fullName evidence="1">Uncharacterized protein</fullName>
    </submittedName>
</protein>
<dbReference type="AlphaFoldDB" id="E3MPG1"/>
<organism evidence="2">
    <name type="scientific">Caenorhabditis remanei</name>
    <name type="common">Caenorhabditis vulgaris</name>
    <dbReference type="NCBI Taxonomy" id="31234"/>
    <lineage>
        <taxon>Eukaryota</taxon>
        <taxon>Metazoa</taxon>
        <taxon>Ecdysozoa</taxon>
        <taxon>Nematoda</taxon>
        <taxon>Chromadorea</taxon>
        <taxon>Rhabditida</taxon>
        <taxon>Rhabditina</taxon>
        <taxon>Rhabditomorpha</taxon>
        <taxon>Rhabditoidea</taxon>
        <taxon>Rhabditidae</taxon>
        <taxon>Peloderinae</taxon>
        <taxon>Caenorhabditis</taxon>
    </lineage>
</organism>
<evidence type="ECO:0000313" key="1">
    <source>
        <dbReference type="EMBL" id="EFP06495.1"/>
    </source>
</evidence>
<proteinExistence type="predicted"/>
<name>E3MPG1_CAERE</name>